<dbReference type="GO" id="GO:0006355">
    <property type="term" value="P:regulation of DNA-templated transcription"/>
    <property type="evidence" value="ECO:0007669"/>
    <property type="project" value="InterPro"/>
</dbReference>
<protein>
    <recommendedName>
        <fullName evidence="2">histidine kinase</fullName>
        <ecNumber evidence="2">2.7.13.3</ecNumber>
    </recommendedName>
</protein>
<evidence type="ECO:0000256" key="2">
    <source>
        <dbReference type="ARBA" id="ARBA00012438"/>
    </source>
</evidence>
<dbReference type="Pfam" id="PF02518">
    <property type="entry name" value="HATPase_c"/>
    <property type="match status" value="1"/>
</dbReference>
<dbReference type="CDD" id="cd00082">
    <property type="entry name" value="HisKA"/>
    <property type="match status" value="1"/>
</dbReference>
<dbReference type="RefSeq" id="WP_190607894.1">
    <property type="nucleotide sequence ID" value="NZ_CP021056.1"/>
</dbReference>
<dbReference type="SUPFAM" id="SSF47384">
    <property type="entry name" value="Homodimeric domain of signal transducing histidine kinase"/>
    <property type="match status" value="1"/>
</dbReference>
<dbReference type="PROSITE" id="PS50109">
    <property type="entry name" value="HIS_KIN"/>
    <property type="match status" value="1"/>
</dbReference>
<name>A0A975T6K0_9NOST</name>
<dbReference type="SMART" id="SM00448">
    <property type="entry name" value="REC"/>
    <property type="match status" value="1"/>
</dbReference>
<dbReference type="SMART" id="SM00116">
    <property type="entry name" value="CBS"/>
    <property type="match status" value="2"/>
</dbReference>
<evidence type="ECO:0000256" key="7">
    <source>
        <dbReference type="ARBA" id="ARBA00022840"/>
    </source>
</evidence>
<dbReference type="AlphaFoldDB" id="A0A975T6K0"/>
<dbReference type="Pfam" id="PF00989">
    <property type="entry name" value="PAS"/>
    <property type="match status" value="1"/>
</dbReference>
<feature type="coiled-coil region" evidence="11">
    <location>
        <begin position="180"/>
        <end position="232"/>
    </location>
</feature>
<evidence type="ECO:0000256" key="10">
    <source>
        <dbReference type="PROSITE-ProRule" id="PRU00703"/>
    </source>
</evidence>
<evidence type="ECO:0000256" key="6">
    <source>
        <dbReference type="ARBA" id="ARBA00022777"/>
    </source>
</evidence>
<feature type="domain" description="PAS" evidence="14">
    <location>
        <begin position="511"/>
        <end position="582"/>
    </location>
</feature>
<organism evidence="17 18">
    <name type="scientific">Richelia sinica FACHB-800</name>
    <dbReference type="NCBI Taxonomy" id="1357546"/>
    <lineage>
        <taxon>Bacteria</taxon>
        <taxon>Bacillati</taxon>
        <taxon>Cyanobacteriota</taxon>
        <taxon>Cyanophyceae</taxon>
        <taxon>Nostocales</taxon>
        <taxon>Nostocaceae</taxon>
        <taxon>Richelia</taxon>
    </lineage>
</organism>
<dbReference type="Gene3D" id="3.30.565.10">
    <property type="entry name" value="Histidine kinase-like ATPase, C-terminal domain"/>
    <property type="match status" value="1"/>
</dbReference>
<dbReference type="Pfam" id="PF00072">
    <property type="entry name" value="Response_reg"/>
    <property type="match status" value="1"/>
</dbReference>
<evidence type="ECO:0000259" key="15">
    <source>
        <dbReference type="PROSITE" id="PS50113"/>
    </source>
</evidence>
<keyword evidence="5" id="KW-0547">Nucleotide-binding</keyword>
<keyword evidence="8" id="KW-0902">Two-component regulatory system</keyword>
<evidence type="ECO:0000313" key="18">
    <source>
        <dbReference type="Proteomes" id="UP000683511"/>
    </source>
</evidence>
<evidence type="ECO:0000256" key="9">
    <source>
        <dbReference type="PROSITE-ProRule" id="PRU00169"/>
    </source>
</evidence>
<accession>A0A975T6K0</accession>
<evidence type="ECO:0000259" key="12">
    <source>
        <dbReference type="PROSITE" id="PS50109"/>
    </source>
</evidence>
<feature type="domain" description="CBS" evidence="16">
    <location>
        <begin position="84"/>
        <end position="148"/>
    </location>
</feature>
<dbReference type="InterPro" id="IPR005467">
    <property type="entry name" value="His_kinase_dom"/>
</dbReference>
<dbReference type="Pfam" id="PF13426">
    <property type="entry name" value="PAS_9"/>
    <property type="match status" value="1"/>
</dbReference>
<comment type="catalytic activity">
    <reaction evidence="1">
        <text>ATP + protein L-histidine = ADP + protein N-phospho-L-histidine.</text>
        <dbReference type="EC" id="2.7.13.3"/>
    </reaction>
</comment>
<dbReference type="EC" id="2.7.13.3" evidence="2"/>
<feature type="domain" description="PAC" evidence="15">
    <location>
        <begin position="462"/>
        <end position="514"/>
    </location>
</feature>
<dbReference type="InterPro" id="IPR001789">
    <property type="entry name" value="Sig_transdc_resp-reg_receiver"/>
</dbReference>
<evidence type="ECO:0000256" key="8">
    <source>
        <dbReference type="ARBA" id="ARBA00023012"/>
    </source>
</evidence>
<feature type="domain" description="PAC" evidence="15">
    <location>
        <begin position="295"/>
        <end position="347"/>
    </location>
</feature>
<feature type="domain" description="Response regulatory" evidence="13">
    <location>
        <begin position="892"/>
        <end position="1007"/>
    </location>
</feature>
<evidence type="ECO:0000256" key="11">
    <source>
        <dbReference type="SAM" id="Coils"/>
    </source>
</evidence>
<keyword evidence="4" id="KW-0808">Transferase</keyword>
<evidence type="ECO:0000313" key="17">
    <source>
        <dbReference type="EMBL" id="QXE22397.1"/>
    </source>
</evidence>
<dbReference type="SMART" id="SM00388">
    <property type="entry name" value="HisKA"/>
    <property type="match status" value="1"/>
</dbReference>
<keyword evidence="11" id="KW-0175">Coiled coil</keyword>
<keyword evidence="18" id="KW-1185">Reference proteome</keyword>
<reference evidence="17" key="1">
    <citation type="submission" date="2017-04" db="EMBL/GenBank/DDBJ databases">
        <title>Genome deletions in a multicellular cyanobacterial endosymbiont for morphological adaptation in marine diatoms.</title>
        <authorList>
            <person name="Wang Y."/>
            <person name="Gao H."/>
            <person name="Li R."/>
            <person name="Xu X."/>
        </authorList>
    </citation>
    <scope>NUCLEOTIDE SEQUENCE</scope>
    <source>
        <strain evidence="17">FACHB 800</strain>
    </source>
</reference>
<dbReference type="PRINTS" id="PR00344">
    <property type="entry name" value="BCTRLSENSOR"/>
</dbReference>
<keyword evidence="10" id="KW-0129">CBS domain</keyword>
<dbReference type="InterPro" id="IPR003594">
    <property type="entry name" value="HATPase_dom"/>
</dbReference>
<dbReference type="Gene3D" id="3.30.450.20">
    <property type="entry name" value="PAS domain"/>
    <property type="match status" value="3"/>
</dbReference>
<dbReference type="Pfam" id="PF00512">
    <property type="entry name" value="HisKA"/>
    <property type="match status" value="1"/>
</dbReference>
<dbReference type="InterPro" id="IPR013655">
    <property type="entry name" value="PAS_fold_3"/>
</dbReference>
<dbReference type="Gene3D" id="1.10.287.130">
    <property type="match status" value="1"/>
</dbReference>
<dbReference type="SMART" id="SM00091">
    <property type="entry name" value="PAS"/>
    <property type="match status" value="3"/>
</dbReference>
<dbReference type="InterPro" id="IPR011006">
    <property type="entry name" value="CheY-like_superfamily"/>
</dbReference>
<dbReference type="InterPro" id="IPR003661">
    <property type="entry name" value="HisK_dim/P_dom"/>
</dbReference>
<dbReference type="SUPFAM" id="SSF54631">
    <property type="entry name" value="CBS-domain pair"/>
    <property type="match status" value="1"/>
</dbReference>
<dbReference type="GO" id="GO:0005524">
    <property type="term" value="F:ATP binding"/>
    <property type="evidence" value="ECO:0007669"/>
    <property type="project" value="UniProtKB-KW"/>
</dbReference>
<evidence type="ECO:0000259" key="13">
    <source>
        <dbReference type="PROSITE" id="PS50110"/>
    </source>
</evidence>
<evidence type="ECO:0000256" key="5">
    <source>
        <dbReference type="ARBA" id="ARBA00022741"/>
    </source>
</evidence>
<keyword evidence="3 9" id="KW-0597">Phosphoprotein</keyword>
<dbReference type="CDD" id="cd17546">
    <property type="entry name" value="REC_hyHK_CKI1_RcsC-like"/>
    <property type="match status" value="1"/>
</dbReference>
<gene>
    <name evidence="17" type="ORF">B6N60_01080</name>
</gene>
<feature type="domain" description="PAS" evidence="14">
    <location>
        <begin position="225"/>
        <end position="295"/>
    </location>
</feature>
<dbReference type="InterPro" id="IPR036890">
    <property type="entry name" value="HATPase_C_sf"/>
</dbReference>
<dbReference type="EMBL" id="CP021056">
    <property type="protein sequence ID" value="QXE22397.1"/>
    <property type="molecule type" value="Genomic_DNA"/>
</dbReference>
<dbReference type="InterPro" id="IPR001610">
    <property type="entry name" value="PAC"/>
</dbReference>
<dbReference type="PANTHER" id="PTHR43065:SF46">
    <property type="entry name" value="C4-DICARBOXYLATE TRANSPORT SENSOR PROTEIN DCTB"/>
    <property type="match status" value="1"/>
</dbReference>
<dbReference type="PANTHER" id="PTHR43065">
    <property type="entry name" value="SENSOR HISTIDINE KINASE"/>
    <property type="match status" value="1"/>
</dbReference>
<dbReference type="Pfam" id="PF00571">
    <property type="entry name" value="CBS"/>
    <property type="match status" value="2"/>
</dbReference>
<keyword evidence="6 17" id="KW-0418">Kinase</keyword>
<evidence type="ECO:0000259" key="14">
    <source>
        <dbReference type="PROSITE" id="PS50112"/>
    </source>
</evidence>
<dbReference type="SUPFAM" id="SSF55874">
    <property type="entry name" value="ATPase domain of HSP90 chaperone/DNA topoisomerase II/histidine kinase"/>
    <property type="match status" value="1"/>
</dbReference>
<feature type="domain" description="Histidine kinase" evidence="12">
    <location>
        <begin position="649"/>
        <end position="873"/>
    </location>
</feature>
<dbReference type="InterPro" id="IPR000700">
    <property type="entry name" value="PAS-assoc_C"/>
</dbReference>
<feature type="domain" description="PAC" evidence="15">
    <location>
        <begin position="584"/>
        <end position="636"/>
    </location>
</feature>
<dbReference type="InterPro" id="IPR036097">
    <property type="entry name" value="HisK_dim/P_sf"/>
</dbReference>
<dbReference type="InterPro" id="IPR000644">
    <property type="entry name" value="CBS_dom"/>
</dbReference>
<dbReference type="PROSITE" id="PS50110">
    <property type="entry name" value="RESPONSE_REGULATORY"/>
    <property type="match status" value="1"/>
</dbReference>
<dbReference type="SUPFAM" id="SSF55785">
    <property type="entry name" value="PYP-like sensor domain (PAS domain)"/>
    <property type="match status" value="3"/>
</dbReference>
<proteinExistence type="predicted"/>
<evidence type="ECO:0000256" key="3">
    <source>
        <dbReference type="ARBA" id="ARBA00022553"/>
    </source>
</evidence>
<evidence type="ECO:0000256" key="1">
    <source>
        <dbReference type="ARBA" id="ARBA00000085"/>
    </source>
</evidence>
<dbReference type="InterPro" id="IPR013767">
    <property type="entry name" value="PAS_fold"/>
</dbReference>
<feature type="domain" description="CBS" evidence="16">
    <location>
        <begin position="17"/>
        <end position="75"/>
    </location>
</feature>
<feature type="domain" description="PAS" evidence="14">
    <location>
        <begin position="387"/>
        <end position="460"/>
    </location>
</feature>
<evidence type="ECO:0000256" key="4">
    <source>
        <dbReference type="ARBA" id="ARBA00022679"/>
    </source>
</evidence>
<dbReference type="KEGG" id="rsin:B6N60_01080"/>
<dbReference type="PROSITE" id="PS50112">
    <property type="entry name" value="PAS"/>
    <property type="match status" value="3"/>
</dbReference>
<keyword evidence="7" id="KW-0067">ATP-binding</keyword>
<dbReference type="PROSITE" id="PS51371">
    <property type="entry name" value="CBS"/>
    <property type="match status" value="2"/>
</dbReference>
<dbReference type="Pfam" id="PF08447">
    <property type="entry name" value="PAS_3"/>
    <property type="match status" value="1"/>
</dbReference>
<dbReference type="SMART" id="SM00086">
    <property type="entry name" value="PAC"/>
    <property type="match status" value="3"/>
</dbReference>
<dbReference type="Gene3D" id="3.40.50.2300">
    <property type="match status" value="1"/>
</dbReference>
<sequence length="1013" mass="115319">MEVNRQLIALPQLKDFINYDPVTIRPDLHIIDAINLMNGGTDKTSNYVLVVEAEQLIGILTAQDILRLMSLGIDLCQTSVGDVMITNMVTIQQSEIEDINAVLFIIQQHDIQHLPIVDHQNKLLGIITTASLWRAFDVLKMFGVITALQQHLAGLSVDLSPHNELDQIRCQTHDILQQWIEQKSQQLLVINQELQQTIEELQIIEEEIRQQNEQLAITREKLELERQRYQDLFEFAPHGYLVTDKTGIIQECNQATAALLAIKPEYIVGKPLIVFIAPADRHNFMSRLMNLQNLQDWELEIQPRTGQLIPASVRVAGIYNHQGELTGWRWLICNISQRKLIEFELRQAREDLEQRVRERTAELVAVNEHLQQEIIERQCIEQELIRSEGKFRYFTENINAVIWFGRVNANENMYVNPAYEKIWGRSCQSLNEDPNSWIEAIHPEDVHLIWEKLEQEKQGNATNLEYRIIKPDGSLRWIWERSFPIQDEQGNMYCYGGIAEDITERKQAEQKISEQAALLDIATDAIFVRDFENRILFWNQGAEKVYGWSKQEIGNKNVNEVFYNHLITQPEEIALSTVIETGVWQGELRKFTKNKQEILVESRWTLMSDDGGQPKSILTVDRDITESKLLEEQFFRTQRLESIGTLAGGISHDLNNVLTPIITAAQILKTRNNKNEERQQQLLNIIETNAKRGAALVKQVLSFARGFKGERTIVQIRHLIMEIVQIGRQIFPKSIDLVTEIQENLSPVCGDSTQLHQVLMNLVVNARDAMPEGGKLTISAKNLYIDEAYGKMNLDAKIGNHTVITVQDTGIGMSPEILERIFEPFFTTKELGTGTGLGLSTVLGIVRSHDGFLTVNSQIGEGSKFQIFLPAVAAPIEEETDNLEMLQGQGELILLVDDESYIQDVTKMILERYNYRTLSASNGIEAIALYAQHQQEVSAVLMDIMMPEMNGDNAISALRKMNSQLPIMACTGLNTTEVLQPVVQYVEAVLAKPFTAKDLLQNLHQILQTTSLA</sequence>
<dbReference type="InterPro" id="IPR000014">
    <property type="entry name" value="PAS"/>
</dbReference>
<dbReference type="SMART" id="SM00387">
    <property type="entry name" value="HATPase_c"/>
    <property type="match status" value="1"/>
</dbReference>
<dbReference type="GO" id="GO:0000155">
    <property type="term" value="F:phosphorelay sensor kinase activity"/>
    <property type="evidence" value="ECO:0007669"/>
    <property type="project" value="InterPro"/>
</dbReference>
<dbReference type="PROSITE" id="PS50113">
    <property type="entry name" value="PAC"/>
    <property type="match status" value="3"/>
</dbReference>
<dbReference type="Gene3D" id="3.10.580.10">
    <property type="entry name" value="CBS-domain"/>
    <property type="match status" value="1"/>
</dbReference>
<dbReference type="SUPFAM" id="SSF52172">
    <property type="entry name" value="CheY-like"/>
    <property type="match status" value="1"/>
</dbReference>
<dbReference type="CDD" id="cd00130">
    <property type="entry name" value="PAS"/>
    <property type="match status" value="3"/>
</dbReference>
<dbReference type="Proteomes" id="UP000683511">
    <property type="component" value="Chromosome"/>
</dbReference>
<dbReference type="NCBIfam" id="TIGR00229">
    <property type="entry name" value="sensory_box"/>
    <property type="match status" value="3"/>
</dbReference>
<evidence type="ECO:0000259" key="16">
    <source>
        <dbReference type="PROSITE" id="PS51371"/>
    </source>
</evidence>
<feature type="modified residue" description="4-aspartylphosphate" evidence="9">
    <location>
        <position position="943"/>
    </location>
</feature>
<dbReference type="InterPro" id="IPR046342">
    <property type="entry name" value="CBS_dom_sf"/>
</dbReference>
<dbReference type="InterPro" id="IPR035965">
    <property type="entry name" value="PAS-like_dom_sf"/>
</dbReference>
<dbReference type="InterPro" id="IPR004358">
    <property type="entry name" value="Sig_transdc_His_kin-like_C"/>
</dbReference>